<evidence type="ECO:0000313" key="2">
    <source>
        <dbReference type="Proteomes" id="UP000006038"/>
    </source>
</evidence>
<keyword evidence="2" id="KW-1185">Reference proteome</keyword>
<name>J3LJV0_ORYBR</name>
<dbReference type="Proteomes" id="UP000006038">
    <property type="component" value="Chromosome 3"/>
</dbReference>
<organism evidence="1">
    <name type="scientific">Oryza brachyantha</name>
    <name type="common">malo sina</name>
    <dbReference type="NCBI Taxonomy" id="4533"/>
    <lineage>
        <taxon>Eukaryota</taxon>
        <taxon>Viridiplantae</taxon>
        <taxon>Streptophyta</taxon>
        <taxon>Embryophyta</taxon>
        <taxon>Tracheophyta</taxon>
        <taxon>Spermatophyta</taxon>
        <taxon>Magnoliopsida</taxon>
        <taxon>Liliopsida</taxon>
        <taxon>Poales</taxon>
        <taxon>Poaceae</taxon>
        <taxon>BOP clade</taxon>
        <taxon>Oryzoideae</taxon>
        <taxon>Oryzeae</taxon>
        <taxon>Oryzinae</taxon>
        <taxon>Oryza</taxon>
    </lineage>
</organism>
<evidence type="ECO:0000313" key="1">
    <source>
        <dbReference type="EnsemblPlants" id="OB03G13260.1"/>
    </source>
</evidence>
<reference evidence="1" key="2">
    <citation type="submission" date="2013-04" db="UniProtKB">
        <authorList>
            <consortium name="EnsemblPlants"/>
        </authorList>
    </citation>
    <scope>IDENTIFICATION</scope>
</reference>
<proteinExistence type="predicted"/>
<reference evidence="1" key="1">
    <citation type="journal article" date="2013" name="Nat. Commun.">
        <title>Whole-genome sequencing of Oryza brachyantha reveals mechanisms underlying Oryza genome evolution.</title>
        <authorList>
            <person name="Chen J."/>
            <person name="Huang Q."/>
            <person name="Gao D."/>
            <person name="Wang J."/>
            <person name="Lang Y."/>
            <person name="Liu T."/>
            <person name="Li B."/>
            <person name="Bai Z."/>
            <person name="Luis Goicoechea J."/>
            <person name="Liang C."/>
            <person name="Chen C."/>
            <person name="Zhang W."/>
            <person name="Sun S."/>
            <person name="Liao Y."/>
            <person name="Zhang X."/>
            <person name="Yang L."/>
            <person name="Song C."/>
            <person name="Wang M."/>
            <person name="Shi J."/>
            <person name="Liu G."/>
            <person name="Liu J."/>
            <person name="Zhou H."/>
            <person name="Zhou W."/>
            <person name="Yu Q."/>
            <person name="An N."/>
            <person name="Chen Y."/>
            <person name="Cai Q."/>
            <person name="Wang B."/>
            <person name="Liu B."/>
            <person name="Min J."/>
            <person name="Huang Y."/>
            <person name="Wu H."/>
            <person name="Li Z."/>
            <person name="Zhang Y."/>
            <person name="Yin Y."/>
            <person name="Song W."/>
            <person name="Jiang J."/>
            <person name="Jackson S.A."/>
            <person name="Wing R.A."/>
            <person name="Wang J."/>
            <person name="Chen M."/>
        </authorList>
    </citation>
    <scope>NUCLEOTIDE SEQUENCE [LARGE SCALE GENOMIC DNA]</scope>
    <source>
        <strain evidence="1">cv. IRGC 101232</strain>
    </source>
</reference>
<dbReference type="EnsemblPlants" id="OB03G13260.1">
    <property type="protein sequence ID" value="OB03G13260.1"/>
    <property type="gene ID" value="OB03G13260"/>
</dbReference>
<protein>
    <submittedName>
        <fullName evidence="1">Uncharacterized protein</fullName>
    </submittedName>
</protein>
<dbReference type="Gramene" id="OB03G13260.1">
    <property type="protein sequence ID" value="OB03G13260.1"/>
    <property type="gene ID" value="OB03G13260"/>
</dbReference>
<dbReference type="AlphaFoldDB" id="J3LJV0"/>
<dbReference type="HOGENOM" id="CLU_2076712_0_0_1"/>
<accession>J3LJV0</accession>
<sequence length="118" mass="13857">MFSPSSKKYGECHILMICWSKKDIENETVLDDHPNKNRNNQINRCLDVFFLPSTYSRSCYACRILMLRIFSLRSVGILLFTESACIWSIDIWHLPTTGFSSQWDESLMFSSQWDESLM</sequence>